<evidence type="ECO:0000313" key="3">
    <source>
        <dbReference type="Proteomes" id="UP000181909"/>
    </source>
</evidence>
<dbReference type="RefSeq" id="WP_177328004.1">
    <property type="nucleotide sequence ID" value="NZ_CP108276.1"/>
</dbReference>
<keyword evidence="1" id="KW-0472">Membrane</keyword>
<keyword evidence="1" id="KW-0812">Transmembrane</keyword>
<sequence length="287" mass="30386">MSVRIARYAVGAVPAVELGLGGCLLAGVRIPGAVLLGAEALVVAALGFEGAVLWRLWLVGRRAGAGRREAMGAALRTVVPEKVRRLVAHEVRALRSLGLWVLRRRHGVPEGALAVPYTGPQTAMMYGLVFVALVETVMLALLIPWPVVHRVLLVLDVYGVVLVLAFHAACVTRPHVVDADGALRIRYGGLFDLRIPAGAVTGARVERRFPEGGPVRLGADGVLDLVVGGQTTVTVELAGPVEFVRPLGKREWARVVRFHADDPGAAVAALTRGRRAPSPNQDPPGPA</sequence>
<reference evidence="2 3" key="1">
    <citation type="submission" date="2016-11" db="EMBL/GenBank/DDBJ databases">
        <authorList>
            <person name="Jaros S."/>
            <person name="Januszkiewicz K."/>
            <person name="Wedrychowicz H."/>
        </authorList>
    </citation>
    <scope>NUCLEOTIDE SEQUENCE [LARGE SCALE GENOMIC DNA]</scope>
    <source>
        <strain evidence="2 3">OK807</strain>
    </source>
</reference>
<feature type="transmembrane region" description="Helical" evidence="1">
    <location>
        <begin position="123"/>
        <end position="145"/>
    </location>
</feature>
<dbReference type="AlphaFoldDB" id="A0A1K1UE38"/>
<feature type="transmembrane region" description="Helical" evidence="1">
    <location>
        <begin position="34"/>
        <end position="58"/>
    </location>
</feature>
<name>A0A1K1UE38_STRAR</name>
<dbReference type="STRING" id="1893.SAMN02787144_1001522"/>
<accession>A0A1K1UE38</accession>
<evidence type="ECO:0000313" key="2">
    <source>
        <dbReference type="EMBL" id="SFX11134.1"/>
    </source>
</evidence>
<feature type="transmembrane region" description="Helical" evidence="1">
    <location>
        <begin position="151"/>
        <end position="171"/>
    </location>
</feature>
<feature type="transmembrane region" description="Helical" evidence="1">
    <location>
        <begin position="7"/>
        <end position="28"/>
    </location>
</feature>
<protein>
    <submittedName>
        <fullName evidence="2">Uncharacterized protein</fullName>
    </submittedName>
</protein>
<proteinExistence type="predicted"/>
<organism evidence="2 3">
    <name type="scientific">Streptomyces atratus</name>
    <dbReference type="NCBI Taxonomy" id="1893"/>
    <lineage>
        <taxon>Bacteria</taxon>
        <taxon>Bacillati</taxon>
        <taxon>Actinomycetota</taxon>
        <taxon>Actinomycetes</taxon>
        <taxon>Kitasatosporales</taxon>
        <taxon>Streptomycetaceae</taxon>
        <taxon>Streptomyces</taxon>
    </lineage>
</organism>
<gene>
    <name evidence="2" type="ORF">SAMN02787144_1001522</name>
</gene>
<evidence type="ECO:0000256" key="1">
    <source>
        <dbReference type="SAM" id="Phobius"/>
    </source>
</evidence>
<keyword evidence="1" id="KW-1133">Transmembrane helix</keyword>
<dbReference type="Proteomes" id="UP000181909">
    <property type="component" value="Unassembled WGS sequence"/>
</dbReference>
<dbReference type="EMBL" id="FPJO01000001">
    <property type="protein sequence ID" value="SFX11134.1"/>
    <property type="molecule type" value="Genomic_DNA"/>
</dbReference>